<evidence type="ECO:0000256" key="13">
    <source>
        <dbReference type="ARBA" id="ARBA00022989"/>
    </source>
</evidence>
<dbReference type="GO" id="GO:0017004">
    <property type="term" value="P:cytochrome complex assembly"/>
    <property type="evidence" value="ECO:0007669"/>
    <property type="project" value="TreeGrafter"/>
</dbReference>
<keyword evidence="11 18" id="KW-0479">Metal-binding</keyword>
<reference evidence="20 21" key="1">
    <citation type="journal article" date="2015" name="Genome Announc.">
        <title>Complete Genome Sequence of Sedimenticola thiotaurini Strain SIP-G1, a Polyphosphate- and Polyhydroxyalkanoate-Accumulating Sulfur-Oxidizing Gammaproteobacterium Isolated from Salt Marsh Sediments.</title>
        <authorList>
            <person name="Flood B.E."/>
            <person name="Jones D.S."/>
            <person name="Bailey J.V."/>
        </authorList>
    </citation>
    <scope>NUCLEOTIDE SEQUENCE [LARGE SCALE GENOMIC DNA]</scope>
    <source>
        <strain evidence="20 21">SIP-G1</strain>
    </source>
</reference>
<evidence type="ECO:0000256" key="4">
    <source>
        <dbReference type="ARBA" id="ARBA00019425"/>
    </source>
</evidence>
<evidence type="ECO:0000256" key="12">
    <source>
        <dbReference type="ARBA" id="ARBA00022982"/>
    </source>
</evidence>
<keyword evidence="8 16" id="KW-0816">Tricarboxylic acid cycle</keyword>
<dbReference type="UniPathway" id="UPA00223"/>
<keyword evidence="12 16" id="KW-0249">Electron transport</keyword>
<protein>
    <recommendedName>
        <fullName evidence="4 16">Succinate dehydrogenase hydrophobic membrane anchor subunit</fullName>
    </recommendedName>
</protein>
<keyword evidence="15 16" id="KW-0472">Membrane</keyword>
<gene>
    <name evidence="20" type="ORF">AAY24_04075</name>
</gene>
<evidence type="ECO:0000256" key="6">
    <source>
        <dbReference type="ARBA" id="ARBA00022475"/>
    </source>
</evidence>
<evidence type="ECO:0000256" key="3">
    <source>
        <dbReference type="ARBA" id="ARBA00005163"/>
    </source>
</evidence>
<dbReference type="SUPFAM" id="SSF81343">
    <property type="entry name" value="Fumarate reductase respiratory complex transmembrane subunits"/>
    <property type="match status" value="1"/>
</dbReference>
<feature type="transmembrane region" description="Helical" evidence="19">
    <location>
        <begin position="12"/>
        <end position="32"/>
    </location>
</feature>
<evidence type="ECO:0000256" key="7">
    <source>
        <dbReference type="ARBA" id="ARBA00022519"/>
    </source>
</evidence>
<dbReference type="AlphaFoldDB" id="A0A0F7JT92"/>
<feature type="binding site" description="axial binding residue" evidence="18">
    <location>
        <position position="66"/>
    </location>
    <ligand>
        <name>heme</name>
        <dbReference type="ChEBI" id="CHEBI:30413"/>
        <note>ligand shared with second transmembrane subunit</note>
    </ligand>
    <ligandPart>
        <name>Fe</name>
        <dbReference type="ChEBI" id="CHEBI:18248"/>
    </ligandPart>
</feature>
<dbReference type="EMBL" id="CP011412">
    <property type="protein sequence ID" value="AKH19671.1"/>
    <property type="molecule type" value="Genomic_DNA"/>
</dbReference>
<dbReference type="NCBIfam" id="TIGR02968">
    <property type="entry name" value="succ_dehyd_anc"/>
    <property type="match status" value="1"/>
</dbReference>
<comment type="cofactor">
    <cofactor evidence="18">
        <name>heme</name>
        <dbReference type="ChEBI" id="CHEBI:30413"/>
    </cofactor>
    <text evidence="18">The heme is bound between the two transmembrane subunits.</text>
</comment>
<proteinExistence type="predicted"/>
<evidence type="ECO:0000256" key="2">
    <source>
        <dbReference type="ARBA" id="ARBA00004429"/>
    </source>
</evidence>
<evidence type="ECO:0000313" key="21">
    <source>
        <dbReference type="Proteomes" id="UP000034410"/>
    </source>
</evidence>
<dbReference type="Proteomes" id="UP000034410">
    <property type="component" value="Chromosome"/>
</dbReference>
<dbReference type="Gene3D" id="1.20.1300.10">
    <property type="entry name" value="Fumarate reductase/succinate dehydrogenase, transmembrane subunit"/>
    <property type="match status" value="1"/>
</dbReference>
<dbReference type="PIRSF" id="PIRSF000169">
    <property type="entry name" value="SDH_D"/>
    <property type="match status" value="1"/>
</dbReference>
<evidence type="ECO:0000256" key="15">
    <source>
        <dbReference type="ARBA" id="ARBA00023136"/>
    </source>
</evidence>
<dbReference type="Pfam" id="PF01127">
    <property type="entry name" value="Sdh_cyt"/>
    <property type="match status" value="1"/>
</dbReference>
<evidence type="ECO:0000256" key="16">
    <source>
        <dbReference type="PIRNR" id="PIRNR000169"/>
    </source>
</evidence>
<accession>A0A0F7JT92</accession>
<evidence type="ECO:0000256" key="18">
    <source>
        <dbReference type="PIRSR" id="PIRSR000169-2"/>
    </source>
</evidence>
<comment type="subcellular location">
    <subcellularLocation>
        <location evidence="2 16">Cell inner membrane</location>
        <topology evidence="2 16">Multi-pass membrane protein</topology>
    </subcellularLocation>
</comment>
<dbReference type="RefSeq" id="WP_046858607.1">
    <property type="nucleotide sequence ID" value="NZ_CP011412.1"/>
</dbReference>
<evidence type="ECO:0000256" key="1">
    <source>
        <dbReference type="ARBA" id="ARBA00004050"/>
    </source>
</evidence>
<dbReference type="InterPro" id="IPR034804">
    <property type="entry name" value="SQR/QFR_C/D"/>
</dbReference>
<evidence type="ECO:0000256" key="8">
    <source>
        <dbReference type="ARBA" id="ARBA00022532"/>
    </source>
</evidence>
<feature type="binding site" evidence="17">
    <location>
        <position position="78"/>
    </location>
    <ligand>
        <name>a ubiquinone</name>
        <dbReference type="ChEBI" id="CHEBI:16389"/>
    </ligand>
</feature>
<sequence length="114" mass="12570">MSRQASGLRAWALQRISAVYLGLYLIYMLGHLSFNAPESYEAWRAYVADPGVSIGMLLFVTALLIHAWVGIRDVLIDYVQPIMARVSLLSLFALGFIGCGLWFAKVVFLASVSA</sequence>
<dbReference type="GO" id="GO:0046872">
    <property type="term" value="F:metal ion binding"/>
    <property type="evidence" value="ECO:0007669"/>
    <property type="project" value="UniProtKB-KW"/>
</dbReference>
<dbReference type="GO" id="GO:0020037">
    <property type="term" value="F:heme binding"/>
    <property type="evidence" value="ECO:0007669"/>
    <property type="project" value="InterPro"/>
</dbReference>
<evidence type="ECO:0000313" key="20">
    <source>
        <dbReference type="EMBL" id="AKH19671.1"/>
    </source>
</evidence>
<dbReference type="GO" id="GO:0006099">
    <property type="term" value="P:tricarboxylic acid cycle"/>
    <property type="evidence" value="ECO:0007669"/>
    <property type="project" value="UniProtKB-UniRule"/>
</dbReference>
<name>A0A0F7JT92_9GAMM</name>
<dbReference type="KEGG" id="seds:AAY24_04075"/>
<dbReference type="InterPro" id="IPR014312">
    <property type="entry name" value="Succ_DH_anchor"/>
</dbReference>
<keyword evidence="5 16" id="KW-0813">Transport</keyword>
<dbReference type="PANTHER" id="PTHR38689:SF1">
    <property type="entry name" value="SUCCINATE DEHYDROGENASE HYDROPHOBIC MEMBRANE ANCHOR SUBUNIT"/>
    <property type="match status" value="1"/>
</dbReference>
<comment type="function">
    <text evidence="1 16">Membrane-anchoring subunit of succinate dehydrogenase (SDH).</text>
</comment>
<evidence type="ECO:0000256" key="5">
    <source>
        <dbReference type="ARBA" id="ARBA00022448"/>
    </source>
</evidence>
<keyword evidence="14 18" id="KW-0408">Iron</keyword>
<dbReference type="GO" id="GO:0005886">
    <property type="term" value="C:plasma membrane"/>
    <property type="evidence" value="ECO:0007669"/>
    <property type="project" value="UniProtKB-SubCell"/>
</dbReference>
<evidence type="ECO:0000256" key="11">
    <source>
        <dbReference type="ARBA" id="ARBA00022723"/>
    </source>
</evidence>
<evidence type="ECO:0000256" key="19">
    <source>
        <dbReference type="SAM" id="Phobius"/>
    </source>
</evidence>
<evidence type="ECO:0000256" key="14">
    <source>
        <dbReference type="ARBA" id="ARBA00023004"/>
    </source>
</evidence>
<feature type="transmembrane region" description="Helical" evidence="19">
    <location>
        <begin position="52"/>
        <end position="71"/>
    </location>
</feature>
<keyword evidence="13 19" id="KW-1133">Transmembrane helix</keyword>
<keyword evidence="21" id="KW-1185">Reference proteome</keyword>
<dbReference type="InterPro" id="IPR000701">
    <property type="entry name" value="SuccDH_FuR_B_TM-su"/>
</dbReference>
<evidence type="ECO:0000256" key="10">
    <source>
        <dbReference type="ARBA" id="ARBA00022692"/>
    </source>
</evidence>
<dbReference type="CDD" id="cd03494">
    <property type="entry name" value="SQR_TypeC_SdhD"/>
    <property type="match status" value="1"/>
</dbReference>
<dbReference type="PANTHER" id="PTHR38689">
    <property type="entry name" value="SUCCINATE DEHYDROGENASE HYDROPHOBIC MEMBRANE ANCHOR SUBUNIT"/>
    <property type="match status" value="1"/>
</dbReference>
<organism evidence="20 21">
    <name type="scientific">Sedimenticola thiotaurini</name>
    <dbReference type="NCBI Taxonomy" id="1543721"/>
    <lineage>
        <taxon>Bacteria</taxon>
        <taxon>Pseudomonadati</taxon>
        <taxon>Pseudomonadota</taxon>
        <taxon>Gammaproteobacteria</taxon>
        <taxon>Chromatiales</taxon>
        <taxon>Sedimenticolaceae</taxon>
        <taxon>Sedimenticola</taxon>
    </lineage>
</organism>
<keyword evidence="9 18" id="KW-0349">Heme</keyword>
<keyword evidence="10 19" id="KW-0812">Transmembrane</keyword>
<feature type="transmembrane region" description="Helical" evidence="19">
    <location>
        <begin position="83"/>
        <end position="104"/>
    </location>
</feature>
<evidence type="ECO:0000256" key="17">
    <source>
        <dbReference type="PIRSR" id="PIRSR000169-1"/>
    </source>
</evidence>
<keyword evidence="6 16" id="KW-1003">Cell membrane</keyword>
<dbReference type="GO" id="GO:0009055">
    <property type="term" value="F:electron transfer activity"/>
    <property type="evidence" value="ECO:0007669"/>
    <property type="project" value="TreeGrafter"/>
</dbReference>
<keyword evidence="7 16" id="KW-0997">Cell inner membrane</keyword>
<evidence type="ECO:0000256" key="9">
    <source>
        <dbReference type="ARBA" id="ARBA00022617"/>
    </source>
</evidence>
<comment type="pathway">
    <text evidence="3 16">Carbohydrate metabolism; tricarboxylic acid cycle.</text>
</comment>
<dbReference type="OrthoDB" id="5612767at2"/>